<dbReference type="Proteomes" id="UP000315112">
    <property type="component" value="Unassembled WGS sequence"/>
</dbReference>
<proteinExistence type="predicted"/>
<evidence type="ECO:0000313" key="3">
    <source>
        <dbReference type="Proteomes" id="UP000315112"/>
    </source>
</evidence>
<name>A0A562PIQ2_9BURK</name>
<dbReference type="EMBL" id="VLKW01000009">
    <property type="protein sequence ID" value="TWI44342.1"/>
    <property type="molecule type" value="Genomic_DNA"/>
</dbReference>
<gene>
    <name evidence="1" type="ORF">GO485_24665</name>
    <name evidence="2" type="ORF">IP92_04287</name>
</gene>
<dbReference type="RefSeq" id="WP_145878929.1">
    <property type="nucleotide sequence ID" value="NZ_CP046904.1"/>
</dbReference>
<accession>A0A562PIQ2</accession>
<organism evidence="2 3">
    <name type="scientific">Pseudoduganella flava</name>
    <dbReference type="NCBI Taxonomy" id="871742"/>
    <lineage>
        <taxon>Bacteria</taxon>
        <taxon>Pseudomonadati</taxon>
        <taxon>Pseudomonadota</taxon>
        <taxon>Betaproteobacteria</taxon>
        <taxon>Burkholderiales</taxon>
        <taxon>Oxalobacteraceae</taxon>
        <taxon>Telluria group</taxon>
        <taxon>Pseudoduganella</taxon>
    </lineage>
</organism>
<reference evidence="2" key="2">
    <citation type="submission" date="2019-07" db="EMBL/GenBank/DDBJ databases">
        <authorList>
            <person name="Whitman W."/>
            <person name="Huntemann M."/>
            <person name="Clum A."/>
            <person name="Pillay M."/>
            <person name="Palaniappan K."/>
            <person name="Varghese N."/>
            <person name="Mikhailova N."/>
            <person name="Stamatis D."/>
            <person name="Reddy T."/>
            <person name="Daum C."/>
            <person name="Shapiro N."/>
            <person name="Ivanova N."/>
            <person name="Kyrpides N."/>
            <person name="Woyke T."/>
        </authorList>
    </citation>
    <scope>NUCLEOTIDE SEQUENCE</scope>
    <source>
        <strain evidence="2">CGMCC 1.10685</strain>
    </source>
</reference>
<dbReference type="NCBIfam" id="TIGR04141">
    <property type="entry name" value="TIGR04141 family sporadically distributed protein"/>
    <property type="match status" value="1"/>
</dbReference>
<evidence type="ECO:0000313" key="1">
    <source>
        <dbReference type="EMBL" id="QGZ41932.1"/>
    </source>
</evidence>
<dbReference type="EMBL" id="CP046904">
    <property type="protein sequence ID" value="QGZ41932.1"/>
    <property type="molecule type" value="Genomic_DNA"/>
</dbReference>
<sequence>MGGNDASTSIKHALAQKLPGTETPVEDDEPRQQVSIFRLHMKYLPELERIFSPTDKTAVTLSAMEGLEGRFFPLPGETAPPSWLGAVERLLPPDTKLNLIGLHPGGMLYVKCNDEHFALTFGHAWALLKDEWLVARFGIRVALNCIARNQLTELKAEQVFAAWHLSNERAPKPSSVQKFSLESDRDLVHTIEGQPSENIATHLGSKIRGGTSLKANIQFSKLREVLSIVSALEKKTDFQSIWPEIDNLVLLSDASELEALDKKLEETFRNKEKFSELNLVVPAQRNSELPPPFGYVIGRLPAKGKNGRPYVPYLMPSAWQSYLNQQKLPLTVYSAKSTSVHFLDEKQERVFVSNIYDCIGFETSVDEDGSTGDYVLSSGRWYRASSSFIASVNQELMRLAVPDRHPLKPWNSTDDEGVYNSSCTLGSASLYLFDAKNIRHGGGQSQFEFCDILDVQSKTLYFVKHVGKSHHFSHLSEQVRRTVELTFGPDDAFRKKLSILVSSLYPNLDISWITHQRPMPGSINLCFVSMGKHYSKFPFFAKCGLSKLSKELSRLNHNVQFISV</sequence>
<dbReference type="InterPro" id="IPR026487">
    <property type="entry name" value="CHP04141"/>
</dbReference>
<dbReference type="OrthoDB" id="6401683at2"/>
<dbReference type="AlphaFoldDB" id="A0A562PIQ2"/>
<keyword evidence="4" id="KW-1185">Reference proteome</keyword>
<dbReference type="Proteomes" id="UP000437862">
    <property type="component" value="Chromosome"/>
</dbReference>
<evidence type="ECO:0000313" key="4">
    <source>
        <dbReference type="Proteomes" id="UP000437862"/>
    </source>
</evidence>
<evidence type="ECO:0000313" key="2">
    <source>
        <dbReference type="EMBL" id="TWI44342.1"/>
    </source>
</evidence>
<protein>
    <submittedName>
        <fullName evidence="2">Uncharacterized protein (TIGR04141 family)</fullName>
    </submittedName>
</protein>
<reference evidence="2 3" key="1">
    <citation type="journal article" date="2015" name="Stand. Genomic Sci.">
        <title>Genomic Encyclopedia of Bacterial and Archaeal Type Strains, Phase III: the genomes of soil and plant-associated and newly described type strains.</title>
        <authorList>
            <person name="Whitman W.B."/>
            <person name="Woyke T."/>
            <person name="Klenk H.P."/>
            <person name="Zhou Y."/>
            <person name="Lilburn T.G."/>
            <person name="Beck B.J."/>
            <person name="De Vos P."/>
            <person name="Vandamme P."/>
            <person name="Eisen J.A."/>
            <person name="Garrity G."/>
            <person name="Hugenholtz P."/>
            <person name="Kyrpides N.C."/>
        </authorList>
    </citation>
    <scope>NUCLEOTIDE SEQUENCE [LARGE SCALE GENOMIC DNA]</scope>
    <source>
        <strain evidence="2 3">CGMCC 1.10685</strain>
    </source>
</reference>
<reference evidence="1 4" key="3">
    <citation type="submission" date="2019-12" db="EMBL/GenBank/DDBJ databases">
        <title>Draft Genome Sequences of Six Type Strains of the Genus Massilia.</title>
        <authorList>
            <person name="Miess H."/>
            <person name="Frediansyah A."/>
            <person name="Goeker M."/>
            <person name="Gross H."/>
        </authorList>
    </citation>
    <scope>NUCLEOTIDE SEQUENCE [LARGE SCALE GENOMIC DNA]</scope>
    <source>
        <strain evidence="1 4">DSM 26639</strain>
    </source>
</reference>
<dbReference type="Pfam" id="PF19614">
    <property type="entry name" value="DUF6119"/>
    <property type="match status" value="1"/>
</dbReference>